<organism evidence="2 6">
    <name type="scientific">Phytophthora cactorum</name>
    <dbReference type="NCBI Taxonomy" id="29920"/>
    <lineage>
        <taxon>Eukaryota</taxon>
        <taxon>Sar</taxon>
        <taxon>Stramenopiles</taxon>
        <taxon>Oomycota</taxon>
        <taxon>Peronosporomycetes</taxon>
        <taxon>Peronosporales</taxon>
        <taxon>Peronosporaceae</taxon>
        <taxon>Phytophthora</taxon>
    </lineage>
</organism>
<dbReference type="EMBL" id="RCMV01000051">
    <property type="protein sequence ID" value="KAG3226711.1"/>
    <property type="molecule type" value="Genomic_DNA"/>
</dbReference>
<dbReference type="Proteomes" id="UP000735874">
    <property type="component" value="Unassembled WGS sequence"/>
</dbReference>
<protein>
    <submittedName>
        <fullName evidence="2">Uncharacterized protein</fullName>
    </submittedName>
</protein>
<dbReference type="EMBL" id="RCML01000022">
    <property type="protein sequence ID" value="KAG2997804.1"/>
    <property type="molecule type" value="Genomic_DNA"/>
</dbReference>
<dbReference type="AlphaFoldDB" id="A0A8T1DKU6"/>
<dbReference type="Proteomes" id="UP000774804">
    <property type="component" value="Unassembled WGS sequence"/>
</dbReference>
<dbReference type="Proteomes" id="UP000760860">
    <property type="component" value="Unassembled WGS sequence"/>
</dbReference>
<dbReference type="Proteomes" id="UP000697107">
    <property type="component" value="Unassembled WGS sequence"/>
</dbReference>
<comment type="caution">
    <text evidence="2">The sequence shown here is derived from an EMBL/GenBank/DDBJ whole genome shotgun (WGS) entry which is preliminary data.</text>
</comment>
<reference evidence="2" key="1">
    <citation type="submission" date="2018-10" db="EMBL/GenBank/DDBJ databases">
        <title>Effector identification in a new, highly contiguous assembly of the strawberry crown rot pathogen Phytophthora cactorum.</title>
        <authorList>
            <person name="Armitage A.D."/>
            <person name="Nellist C.F."/>
            <person name="Bates H."/>
            <person name="Vickerstaff R.J."/>
            <person name="Harrison R.J."/>
        </authorList>
    </citation>
    <scope>NUCLEOTIDE SEQUENCE</scope>
    <source>
        <strain evidence="1">15-7</strain>
        <strain evidence="2">4032</strain>
        <strain evidence="3">4040</strain>
        <strain evidence="4">P415</strain>
        <strain evidence="5">P421</strain>
    </source>
</reference>
<name>A0A8T1DKU6_9STRA</name>
<dbReference type="Proteomes" id="UP000736787">
    <property type="component" value="Unassembled WGS sequence"/>
</dbReference>
<evidence type="ECO:0000313" key="4">
    <source>
        <dbReference type="EMBL" id="KAG2997804.1"/>
    </source>
</evidence>
<evidence type="ECO:0000313" key="2">
    <source>
        <dbReference type="EMBL" id="KAG2940369.1"/>
    </source>
</evidence>
<evidence type="ECO:0000313" key="6">
    <source>
        <dbReference type="Proteomes" id="UP000774804"/>
    </source>
</evidence>
<dbReference type="EMBL" id="RCMI01000039">
    <property type="protein sequence ID" value="KAG2940369.1"/>
    <property type="molecule type" value="Genomic_DNA"/>
</dbReference>
<evidence type="ECO:0000313" key="5">
    <source>
        <dbReference type="EMBL" id="KAG3226711.1"/>
    </source>
</evidence>
<evidence type="ECO:0000313" key="3">
    <source>
        <dbReference type="EMBL" id="KAG2950444.1"/>
    </source>
</evidence>
<accession>A0A8T1DKU6</accession>
<dbReference type="EMBL" id="RCMK01000070">
    <property type="protein sequence ID" value="KAG2950444.1"/>
    <property type="molecule type" value="Genomic_DNA"/>
</dbReference>
<sequence>MNQLTTVMLKEAEIFWKAMIVQLRMKVAHGGILTPRRIRM</sequence>
<evidence type="ECO:0000313" key="1">
    <source>
        <dbReference type="EMBL" id="KAG2869604.1"/>
    </source>
</evidence>
<gene>
    <name evidence="1" type="ORF">PC113_g47</name>
    <name evidence="2" type="ORF">PC115_g2637</name>
    <name evidence="3" type="ORF">PC117_g4410</name>
    <name evidence="4" type="ORF">PC118_g1654</name>
    <name evidence="5" type="ORF">PC129_g2726</name>
</gene>
<proteinExistence type="predicted"/>
<dbReference type="EMBL" id="RCMG01000001">
    <property type="protein sequence ID" value="KAG2869604.1"/>
    <property type="molecule type" value="Genomic_DNA"/>
</dbReference>